<feature type="domain" description="PAZ" evidence="1">
    <location>
        <begin position="404"/>
        <end position="499"/>
    </location>
</feature>
<name>A0AAD2FHU7_9STRA</name>
<dbReference type="EMBL" id="CAKOGP040000225">
    <property type="protein sequence ID" value="CAJ1932900.1"/>
    <property type="molecule type" value="Genomic_DNA"/>
</dbReference>
<comment type="caution">
    <text evidence="2">The sequence shown here is derived from an EMBL/GenBank/DDBJ whole genome shotgun (WGS) entry which is preliminary data.</text>
</comment>
<dbReference type="SUPFAM" id="SSF53098">
    <property type="entry name" value="Ribonuclease H-like"/>
    <property type="match status" value="1"/>
</dbReference>
<accession>A0AAD2FHU7</accession>
<organism evidence="2 3">
    <name type="scientific">Cylindrotheca closterium</name>
    <dbReference type="NCBI Taxonomy" id="2856"/>
    <lineage>
        <taxon>Eukaryota</taxon>
        <taxon>Sar</taxon>
        <taxon>Stramenopiles</taxon>
        <taxon>Ochrophyta</taxon>
        <taxon>Bacillariophyta</taxon>
        <taxon>Bacillariophyceae</taxon>
        <taxon>Bacillariophycidae</taxon>
        <taxon>Bacillariales</taxon>
        <taxon>Bacillariaceae</taxon>
        <taxon>Cylindrotheca</taxon>
    </lineage>
</organism>
<dbReference type="InterPro" id="IPR003165">
    <property type="entry name" value="Piwi"/>
</dbReference>
<protein>
    <recommendedName>
        <fullName evidence="1">PAZ domain-containing protein</fullName>
    </recommendedName>
</protein>
<dbReference type="InterPro" id="IPR012337">
    <property type="entry name" value="RNaseH-like_sf"/>
</dbReference>
<dbReference type="InterPro" id="IPR036085">
    <property type="entry name" value="PAZ_dom_sf"/>
</dbReference>
<keyword evidence="3" id="KW-1185">Reference proteome</keyword>
<gene>
    <name evidence="2" type="ORF">CYCCA115_LOCUS3068</name>
</gene>
<proteinExistence type="predicted"/>
<dbReference type="PANTHER" id="PTHR22891">
    <property type="entry name" value="EUKARYOTIC TRANSLATION INITIATION FACTOR 2C"/>
    <property type="match status" value="1"/>
</dbReference>
<dbReference type="Proteomes" id="UP001295423">
    <property type="component" value="Unassembled WGS sequence"/>
</dbReference>
<dbReference type="PROSITE" id="PS50821">
    <property type="entry name" value="PAZ"/>
    <property type="match status" value="1"/>
</dbReference>
<evidence type="ECO:0000259" key="1">
    <source>
        <dbReference type="PROSITE" id="PS50821"/>
    </source>
</evidence>
<sequence length="838" mass="93879">MMAQVPLCNREKENTIVGRWIISDKFSTGKPQVEPHTALKAMIPGADSMKAEVCLYHQEEEIPGLLGIGDKVPVQAPTALKVVTPTADPIMVKVEAEAPLYHQEEENMIPGWWRFTPDKASTGETLVEAPTVLKAMAPKADTHKATTTTTLVLMLTPRMIDDGIMTISKRNHLATGDISMAEVAVFFFNLGFWEGLGLLKDLPDKEKNEFRTVVFFNGLTFYSGQPIPGIEDNSKLPYKMNLGDRGQGDTMEIKTVRKLLAQAELQVPRSEHNPNELAFDNRIANETRWFKDHKALFQHCRQTSNRPAYIPSDGELATVKEFSAFVDSALKSALSTKFLRWGHDLINPDFGPKNEPYLNATGEPLTVSVYQAYWCKFGDLKKTDGKAVLTLTSDLRAKVIPKESVLESLVGRRDAKSWNPSEEEMKLAKERWRGEIVIAKHDKNTYTVMDLDFENSAESLVINHVEYFKQRRNIQLNHPKFKPMVTALNHRGKLVHLPAERICGNEMDSCIKRELPKIASFPPHIRNNAVELVQEQLVPGKKDSILAGLGIQITDQRLSSKATVLPIPMVIANGIPVPGQLQNMYSKICTAVNKFNTLFCLSDEPFHMVEAGHRVPHFTAVEECLEDASRLPKRENLFVLDFCRPGGSTDPAYSAIKWMLIRNGYLSQFVNLCAHHLTRDKNILKLSGEIINGVGRQILNKAGAMLWRVQVPLGLPTPSVFVGVDMFHAPKEYDPELKRRACKWSCAAIIVQVIKDQSNQRAPSFKLYSETVVRKAGMEYGLRDCLKGAVKTALTELSVNPMSCVMWQDGIGDSAFESEASEEIERVEEALKDMSLNK</sequence>
<evidence type="ECO:0000313" key="2">
    <source>
        <dbReference type="EMBL" id="CAJ1932900.1"/>
    </source>
</evidence>
<dbReference type="SMART" id="SM00949">
    <property type="entry name" value="PAZ"/>
    <property type="match status" value="1"/>
</dbReference>
<dbReference type="SUPFAM" id="SSF101690">
    <property type="entry name" value="PAZ domain"/>
    <property type="match status" value="1"/>
</dbReference>
<dbReference type="Gene3D" id="2.170.260.10">
    <property type="entry name" value="paz domain"/>
    <property type="match status" value="1"/>
</dbReference>
<dbReference type="GO" id="GO:0003723">
    <property type="term" value="F:RNA binding"/>
    <property type="evidence" value="ECO:0007669"/>
    <property type="project" value="InterPro"/>
</dbReference>
<evidence type="ECO:0000313" key="3">
    <source>
        <dbReference type="Proteomes" id="UP001295423"/>
    </source>
</evidence>
<dbReference type="Pfam" id="PF02171">
    <property type="entry name" value="Piwi"/>
    <property type="match status" value="1"/>
</dbReference>
<dbReference type="InterPro" id="IPR003100">
    <property type="entry name" value="PAZ_dom"/>
</dbReference>
<dbReference type="AlphaFoldDB" id="A0AAD2FHU7"/>
<reference evidence="2" key="1">
    <citation type="submission" date="2023-08" db="EMBL/GenBank/DDBJ databases">
        <authorList>
            <person name="Audoor S."/>
            <person name="Bilcke G."/>
        </authorList>
    </citation>
    <scope>NUCLEOTIDE SEQUENCE</scope>
</reference>